<evidence type="ECO:0000256" key="1">
    <source>
        <dbReference type="SAM" id="Phobius"/>
    </source>
</evidence>
<sequence length="605" mass="64064">MARMSVSPPPPPPPPPIDRDTLLADYIASREDERSFQATQVALASLALTTLGLLAGLVGRYVLPNTHQNDIPPGLLILAPMVPLALFGMFVQAGAQATLRTHYLRDLEQQLAQPTADPAATPSPSFIRIVGALVGLKHGHGIYRAITGMLITIAMSAFIVILILIAINVPGPWAALMTVSYSFTISLLVHLTWSTTAAGLKFYNSARERLKVHTSGATGPDGQLVKYLALPRPVDLQKGLYYLAGFLVALTYGAAHRGFGVHLLAFVWGWVVLEFLAYQARYQWNDIRGFANEAAHPMATARRRLPDSGSNPISQSAQIALGRVGAALVLALGAPAGTRTALLIGLAAIFILALAYEKARADDSVAGVILLVAIGYPLRFCLGLAVAGFVWTDGALVLAATGAAAFAAVGWSTVGLTWALEADATPPASRSRHLQFLGRNAGLSGGQTAGGSPPLARRMRLIAVPNLAQFAACVLGTLLGIEIVRRDWSWTATAMLAAAAAATLVLIIVGIRTTLTGVVFGCALVILSGLSYLYSEGWRGVWVPLFFGVFTAFYLGFRSQTYAGLSTAPKDMLATAKSLVGAMETWFKQGKPPNQPPQPNNQASP</sequence>
<keyword evidence="1" id="KW-0812">Transmembrane</keyword>
<feature type="transmembrane region" description="Helical" evidence="1">
    <location>
        <begin position="145"/>
        <end position="167"/>
    </location>
</feature>
<feature type="transmembrane region" description="Helical" evidence="1">
    <location>
        <begin position="173"/>
        <end position="193"/>
    </location>
</feature>
<name>A0ABN2C9U7_9ACTN</name>
<keyword evidence="1" id="KW-1133">Transmembrane helix</keyword>
<proteinExistence type="predicted"/>
<feature type="transmembrane region" description="Helical" evidence="1">
    <location>
        <begin position="541"/>
        <end position="557"/>
    </location>
</feature>
<feature type="transmembrane region" description="Helical" evidence="1">
    <location>
        <begin position="261"/>
        <end position="278"/>
    </location>
</feature>
<gene>
    <name evidence="2" type="ORF">GCM10009804_10020</name>
</gene>
<keyword evidence="1" id="KW-0472">Membrane</keyword>
<keyword evidence="3" id="KW-1185">Reference proteome</keyword>
<comment type="caution">
    <text evidence="2">The sequence shown here is derived from an EMBL/GenBank/DDBJ whole genome shotgun (WGS) entry which is preliminary data.</text>
</comment>
<dbReference type="Proteomes" id="UP001501705">
    <property type="component" value="Unassembled WGS sequence"/>
</dbReference>
<evidence type="ECO:0000313" key="2">
    <source>
        <dbReference type="EMBL" id="GAA1555144.1"/>
    </source>
</evidence>
<feature type="transmembrane region" description="Helical" evidence="1">
    <location>
        <begin position="397"/>
        <end position="420"/>
    </location>
</feature>
<evidence type="ECO:0000313" key="3">
    <source>
        <dbReference type="Proteomes" id="UP001501705"/>
    </source>
</evidence>
<feature type="transmembrane region" description="Helical" evidence="1">
    <location>
        <begin position="368"/>
        <end position="391"/>
    </location>
</feature>
<feature type="transmembrane region" description="Helical" evidence="1">
    <location>
        <begin position="518"/>
        <end position="535"/>
    </location>
</feature>
<reference evidence="2 3" key="1">
    <citation type="journal article" date="2019" name="Int. J. Syst. Evol. Microbiol.">
        <title>The Global Catalogue of Microorganisms (GCM) 10K type strain sequencing project: providing services to taxonomists for standard genome sequencing and annotation.</title>
        <authorList>
            <consortium name="The Broad Institute Genomics Platform"/>
            <consortium name="The Broad Institute Genome Sequencing Center for Infectious Disease"/>
            <person name="Wu L."/>
            <person name="Ma J."/>
        </authorList>
    </citation>
    <scope>NUCLEOTIDE SEQUENCE [LARGE SCALE GENOMIC DNA]</scope>
    <source>
        <strain evidence="2 3">JCM 15572</strain>
    </source>
</reference>
<feature type="transmembrane region" description="Helical" evidence="1">
    <location>
        <begin position="490"/>
        <end position="511"/>
    </location>
</feature>
<feature type="transmembrane region" description="Helical" evidence="1">
    <location>
        <begin position="461"/>
        <end position="484"/>
    </location>
</feature>
<feature type="transmembrane region" description="Helical" evidence="1">
    <location>
        <begin position="75"/>
        <end position="95"/>
    </location>
</feature>
<feature type="transmembrane region" description="Helical" evidence="1">
    <location>
        <begin position="41"/>
        <end position="63"/>
    </location>
</feature>
<accession>A0ABN2C9U7</accession>
<protein>
    <submittedName>
        <fullName evidence="2">Uncharacterized protein</fullName>
    </submittedName>
</protein>
<dbReference type="EMBL" id="BAAAPH010000003">
    <property type="protein sequence ID" value="GAA1555144.1"/>
    <property type="molecule type" value="Genomic_DNA"/>
</dbReference>
<feature type="transmembrane region" description="Helical" evidence="1">
    <location>
        <begin position="340"/>
        <end position="356"/>
    </location>
</feature>
<organism evidence="2 3">
    <name type="scientific">Kribbella hippodromi</name>
    <dbReference type="NCBI Taxonomy" id="434347"/>
    <lineage>
        <taxon>Bacteria</taxon>
        <taxon>Bacillati</taxon>
        <taxon>Actinomycetota</taxon>
        <taxon>Actinomycetes</taxon>
        <taxon>Propionibacteriales</taxon>
        <taxon>Kribbellaceae</taxon>
        <taxon>Kribbella</taxon>
    </lineage>
</organism>